<dbReference type="AlphaFoldDB" id="A0AAU2JJ18"/>
<accession>A0AAU2JJ18</accession>
<feature type="domain" description="ABC3 transporter permease C-terminal" evidence="9">
    <location>
        <begin position="251"/>
        <end position="370"/>
    </location>
</feature>
<dbReference type="EMBL" id="CP108264">
    <property type="protein sequence ID" value="WTU72006.1"/>
    <property type="molecule type" value="Genomic_DNA"/>
</dbReference>
<protein>
    <submittedName>
        <fullName evidence="11">FtsX-like permease family protein</fullName>
    </submittedName>
</protein>
<feature type="transmembrane region" description="Helical" evidence="8">
    <location>
        <begin position="245"/>
        <end position="273"/>
    </location>
</feature>
<comment type="subcellular location">
    <subcellularLocation>
        <location evidence="1">Cell membrane</location>
        <topology evidence="1">Multi-pass membrane protein</topology>
    </subcellularLocation>
</comment>
<keyword evidence="2" id="KW-1003">Cell membrane</keyword>
<comment type="similarity">
    <text evidence="6">Belongs to the ABC-4 integral membrane protein family.</text>
</comment>
<dbReference type="Pfam" id="PF12704">
    <property type="entry name" value="MacB_PCD"/>
    <property type="match status" value="1"/>
</dbReference>
<dbReference type="PANTHER" id="PTHR30572">
    <property type="entry name" value="MEMBRANE COMPONENT OF TRANSPORTER-RELATED"/>
    <property type="match status" value="1"/>
</dbReference>
<feature type="transmembrane region" description="Helical" evidence="8">
    <location>
        <begin position="633"/>
        <end position="661"/>
    </location>
</feature>
<keyword evidence="4 8" id="KW-1133">Transmembrane helix</keyword>
<evidence type="ECO:0000313" key="11">
    <source>
        <dbReference type="EMBL" id="WTU72006.1"/>
    </source>
</evidence>
<feature type="domain" description="MacB-like periplasmic core" evidence="10">
    <location>
        <begin position="417"/>
        <end position="614"/>
    </location>
</feature>
<name>A0AAU2JJ18_9ACTN</name>
<feature type="region of interest" description="Disordered" evidence="7">
    <location>
        <begin position="444"/>
        <end position="471"/>
    </location>
</feature>
<dbReference type="GO" id="GO:0005886">
    <property type="term" value="C:plasma membrane"/>
    <property type="evidence" value="ECO:0007669"/>
    <property type="project" value="UniProtKB-SubCell"/>
</dbReference>
<dbReference type="GO" id="GO:0022857">
    <property type="term" value="F:transmembrane transporter activity"/>
    <property type="evidence" value="ECO:0007669"/>
    <property type="project" value="TreeGrafter"/>
</dbReference>
<evidence type="ECO:0000259" key="9">
    <source>
        <dbReference type="Pfam" id="PF02687"/>
    </source>
</evidence>
<feature type="transmembrane region" description="Helical" evidence="8">
    <location>
        <begin position="293"/>
        <end position="314"/>
    </location>
</feature>
<evidence type="ECO:0000256" key="7">
    <source>
        <dbReference type="SAM" id="MobiDB-lite"/>
    </source>
</evidence>
<feature type="transmembrane region" description="Helical" evidence="8">
    <location>
        <begin position="343"/>
        <end position="365"/>
    </location>
</feature>
<feature type="transmembrane region" description="Helical" evidence="8">
    <location>
        <begin position="728"/>
        <end position="751"/>
    </location>
</feature>
<dbReference type="PANTHER" id="PTHR30572:SF4">
    <property type="entry name" value="ABC TRANSPORTER PERMEASE YTRF"/>
    <property type="match status" value="1"/>
</dbReference>
<dbReference type="InterPro" id="IPR050250">
    <property type="entry name" value="Macrolide_Exporter_MacB"/>
</dbReference>
<evidence type="ECO:0000256" key="4">
    <source>
        <dbReference type="ARBA" id="ARBA00022989"/>
    </source>
</evidence>
<evidence type="ECO:0000256" key="8">
    <source>
        <dbReference type="SAM" id="Phobius"/>
    </source>
</evidence>
<reference evidence="11" key="1">
    <citation type="submission" date="2022-10" db="EMBL/GenBank/DDBJ databases">
        <title>The complete genomes of actinobacterial strains from the NBC collection.</title>
        <authorList>
            <person name="Joergensen T.S."/>
            <person name="Alvarez Arevalo M."/>
            <person name="Sterndorff E.B."/>
            <person name="Faurdal D."/>
            <person name="Vuksanovic O."/>
            <person name="Mourched A.-S."/>
            <person name="Charusanti P."/>
            <person name="Shaw S."/>
            <person name="Blin K."/>
            <person name="Weber T."/>
        </authorList>
    </citation>
    <scope>NUCLEOTIDE SEQUENCE</scope>
    <source>
        <strain evidence="11">NBC_00049</strain>
    </source>
</reference>
<evidence type="ECO:0000256" key="6">
    <source>
        <dbReference type="ARBA" id="ARBA00038076"/>
    </source>
</evidence>
<dbReference type="Pfam" id="PF02687">
    <property type="entry name" value="FtsX"/>
    <property type="match status" value="2"/>
</dbReference>
<evidence type="ECO:0000256" key="5">
    <source>
        <dbReference type="ARBA" id="ARBA00023136"/>
    </source>
</evidence>
<keyword evidence="3 8" id="KW-0812">Transmembrane</keyword>
<organism evidence="11">
    <name type="scientific">Streptomyces sp. NBC_00049</name>
    <dbReference type="NCBI Taxonomy" id="2903617"/>
    <lineage>
        <taxon>Bacteria</taxon>
        <taxon>Bacillati</taxon>
        <taxon>Actinomycetota</taxon>
        <taxon>Actinomycetes</taxon>
        <taxon>Kitasatosporales</taxon>
        <taxon>Streptomycetaceae</taxon>
        <taxon>Streptomyces</taxon>
    </lineage>
</organism>
<dbReference type="InterPro" id="IPR003838">
    <property type="entry name" value="ABC3_permease_C"/>
</dbReference>
<feature type="domain" description="ABC3 transporter permease C-terminal" evidence="9">
    <location>
        <begin position="641"/>
        <end position="760"/>
    </location>
</feature>
<evidence type="ECO:0000259" key="10">
    <source>
        <dbReference type="Pfam" id="PF12704"/>
    </source>
</evidence>
<dbReference type="InterPro" id="IPR025857">
    <property type="entry name" value="MacB_PCD"/>
</dbReference>
<gene>
    <name evidence="11" type="ORF">OG327_00905</name>
</gene>
<evidence type="ECO:0000256" key="2">
    <source>
        <dbReference type="ARBA" id="ARBA00022475"/>
    </source>
</evidence>
<evidence type="ECO:0000256" key="3">
    <source>
        <dbReference type="ARBA" id="ARBA00022692"/>
    </source>
</evidence>
<feature type="transmembrane region" description="Helical" evidence="8">
    <location>
        <begin position="418"/>
        <end position="437"/>
    </location>
</feature>
<keyword evidence="5 8" id="KW-0472">Membrane</keyword>
<sequence length="768" mass="78852">MRAVWRASRAAVKRRRVQTFVIGLVVLCSTTIVVLALSMLDAASGPFEKAYEARRGAHAVASFDTAKVTPAQLAATADRPGVAATAGPFGQAVVDIPEGWLWTSGGALTVVGRADPAGPVDRIEVLDGRWATGPGELVVDWPVQGSPDTELLGTKLETPGGPTLTVVGFATSMSKSASGWVTPEQLTALHPASAQMLYRFTHAATDAQVATALAGATEGLPADAVGGVQTHLTLARAYSAMADAYLPFITLFGVLGLLVSVLIVGNVVSGAVVSGQRHIGVLKALGFTPNQVVAVYLMMLSVPALAGGVLGTLAGHALTGPILKVAFTGIETGLEPADAPPSWVPAVCLVGVPALVLLAALVPALRAHRLPAARAISAGDAPRTGRGLRVQRALSGTSLPRPVSMGLGQPFTRPGRTLLTMAAIVVGVTTVTFSTGLTNTLLAAGDAGRGGPGPRVQVEAGRTGNGRSAPALPDAELEERLRSLPGAKAVRARAFFQANLVGQSQPIYADFYRGDDSPYAQTIVEGRAPEAAGEIVAGPSFLTERGLTVGDRVTLERGGRKLTATLVGKTSAGNARAVEGTWPTLERLAPDLRATEYTVRLAPGADVRAFTEAAGALDPGLSVSELPSGNTGAAVVTFATVFTVLLALVASLGVFNTVLLNTRERRRDLGMLKSIGMTPRQVVAMTVTSVAGTGLVGGLIGLPFGIAAHRLVIDRIGVISFPEFAKDVWHAPLVASMLLAGVGIAVLGALVPARSAARMTIAAALHTE</sequence>
<evidence type="ECO:0000256" key="1">
    <source>
        <dbReference type="ARBA" id="ARBA00004651"/>
    </source>
</evidence>
<feature type="transmembrane region" description="Helical" evidence="8">
    <location>
        <begin position="682"/>
        <end position="708"/>
    </location>
</feature>
<feature type="transmembrane region" description="Helical" evidence="8">
    <location>
        <begin position="20"/>
        <end position="40"/>
    </location>
</feature>
<proteinExistence type="inferred from homology"/>